<dbReference type="GeneID" id="39747684"/>
<dbReference type="InterPro" id="IPR000504">
    <property type="entry name" value="RRM_dom"/>
</dbReference>
<keyword evidence="2" id="KW-0507">mRNA processing</keyword>
<reference evidence="9" key="1">
    <citation type="submission" date="2017-04" db="EMBL/GenBank/DDBJ databases">
        <title>Plasmodium gonderi genome.</title>
        <authorList>
            <person name="Arisue N."/>
            <person name="Honma H."/>
            <person name="Kawai S."/>
            <person name="Tougan T."/>
            <person name="Tanabe K."/>
            <person name="Horii T."/>
        </authorList>
    </citation>
    <scope>NUCLEOTIDE SEQUENCE [LARGE SCALE GENOMIC DNA]</scope>
    <source>
        <strain evidence="9">ATCC 30045</strain>
    </source>
</reference>
<dbReference type="Gene3D" id="3.30.70.330">
    <property type="match status" value="2"/>
</dbReference>
<dbReference type="InterPro" id="IPR050374">
    <property type="entry name" value="RRT5_SRSF_SR"/>
</dbReference>
<name>A0A1Y1JEN0_PLAGO</name>
<dbReference type="GO" id="GO:0003729">
    <property type="term" value="F:mRNA binding"/>
    <property type="evidence" value="ECO:0007669"/>
    <property type="project" value="TreeGrafter"/>
</dbReference>
<comment type="subcellular location">
    <subcellularLocation>
        <location evidence="1">Nucleus</location>
    </subcellularLocation>
</comment>
<evidence type="ECO:0000256" key="2">
    <source>
        <dbReference type="ARBA" id="ARBA00022664"/>
    </source>
</evidence>
<evidence type="ECO:0000256" key="3">
    <source>
        <dbReference type="ARBA" id="ARBA00022737"/>
    </source>
</evidence>
<evidence type="ECO:0000256" key="5">
    <source>
        <dbReference type="ARBA" id="ARBA00023242"/>
    </source>
</evidence>
<feature type="domain" description="RRM" evidence="7">
    <location>
        <begin position="109"/>
        <end position="180"/>
    </location>
</feature>
<dbReference type="PROSITE" id="PS50102">
    <property type="entry name" value="RRM"/>
    <property type="match status" value="2"/>
</dbReference>
<accession>A0A1Y1JEN0</accession>
<dbReference type="SMART" id="SM00360">
    <property type="entry name" value="RRM"/>
    <property type="match status" value="2"/>
</dbReference>
<dbReference type="CDD" id="cd00590">
    <property type="entry name" value="RRM_SF"/>
    <property type="match status" value="1"/>
</dbReference>
<keyword evidence="3" id="KW-0677">Repeat</keyword>
<dbReference type="RefSeq" id="XP_028543555.1">
    <property type="nucleotide sequence ID" value="XM_028687754.1"/>
</dbReference>
<dbReference type="EMBL" id="BDQF01000010">
    <property type="protein sequence ID" value="GAW80966.1"/>
    <property type="molecule type" value="Genomic_DNA"/>
</dbReference>
<evidence type="ECO:0000256" key="6">
    <source>
        <dbReference type="PROSITE-ProRule" id="PRU00176"/>
    </source>
</evidence>
<dbReference type="GO" id="GO:0005737">
    <property type="term" value="C:cytoplasm"/>
    <property type="evidence" value="ECO:0007669"/>
    <property type="project" value="TreeGrafter"/>
</dbReference>
<dbReference type="InterPro" id="IPR035979">
    <property type="entry name" value="RBD_domain_sf"/>
</dbReference>
<dbReference type="GO" id="GO:0005634">
    <property type="term" value="C:nucleus"/>
    <property type="evidence" value="ECO:0007669"/>
    <property type="project" value="UniProtKB-SubCell"/>
</dbReference>
<dbReference type="PANTHER" id="PTHR23003">
    <property type="entry name" value="RNA RECOGNITION MOTIF RRM DOMAIN CONTAINING PROTEIN"/>
    <property type="match status" value="1"/>
</dbReference>
<organism evidence="8 9">
    <name type="scientific">Plasmodium gonderi</name>
    <dbReference type="NCBI Taxonomy" id="77519"/>
    <lineage>
        <taxon>Eukaryota</taxon>
        <taxon>Sar</taxon>
        <taxon>Alveolata</taxon>
        <taxon>Apicomplexa</taxon>
        <taxon>Aconoidasida</taxon>
        <taxon>Haemosporida</taxon>
        <taxon>Plasmodiidae</taxon>
        <taxon>Plasmodium</taxon>
        <taxon>Plasmodium (Plasmodium)</taxon>
    </lineage>
</organism>
<dbReference type="GO" id="GO:0006397">
    <property type="term" value="P:mRNA processing"/>
    <property type="evidence" value="ECO:0007669"/>
    <property type="project" value="UniProtKB-KW"/>
</dbReference>
<feature type="domain" description="RRM" evidence="7">
    <location>
        <begin position="8"/>
        <end position="85"/>
    </location>
</feature>
<evidence type="ECO:0000256" key="1">
    <source>
        <dbReference type="ARBA" id="ARBA00004123"/>
    </source>
</evidence>
<sequence length="203" mass="23579">MKIRKKGNRIYVGNIPGSMSKEEIKKTFEEQGKIKEIDIKYNRNSNGTNYAFIEYEDYQSAEKTILKRNGQRLKGYMLKVEYSIDKNNKDGELGTDVNGIRTLKNRSKYRVVVKNFPKKIHLGSVKTFLTKAGKVIYTHFENGITIAEFENKEGMLRAVNTLDRIAYNSRRKVYVRVIKDLPFDDSDADDMPLHIPSRTFMHV</sequence>
<keyword evidence="4 6" id="KW-0694">RNA-binding</keyword>
<keyword evidence="5" id="KW-0539">Nucleus</keyword>
<dbReference type="InterPro" id="IPR012677">
    <property type="entry name" value="Nucleotide-bd_a/b_plait_sf"/>
</dbReference>
<protein>
    <submittedName>
        <fullName evidence="8">Alternative splicing factor ASF-1</fullName>
    </submittedName>
</protein>
<dbReference type="Pfam" id="PF00076">
    <property type="entry name" value="RRM_1"/>
    <property type="match status" value="1"/>
</dbReference>
<dbReference type="SUPFAM" id="SSF54928">
    <property type="entry name" value="RNA-binding domain, RBD"/>
    <property type="match status" value="1"/>
</dbReference>
<dbReference type="AlphaFoldDB" id="A0A1Y1JEN0"/>
<evidence type="ECO:0000313" key="9">
    <source>
        <dbReference type="Proteomes" id="UP000195521"/>
    </source>
</evidence>
<dbReference type="OrthoDB" id="1099063at2759"/>
<dbReference type="OMA" id="TIAEYDC"/>
<dbReference type="PANTHER" id="PTHR23003:SF62">
    <property type="entry name" value="SERINE_ARGININE (SR)-TYPE SHUTTLING MRNA BINDING PROTEIN NPL3"/>
    <property type="match status" value="1"/>
</dbReference>
<proteinExistence type="predicted"/>
<evidence type="ECO:0000313" key="8">
    <source>
        <dbReference type="EMBL" id="GAW80966.1"/>
    </source>
</evidence>
<comment type="caution">
    <text evidence="8">The sequence shown here is derived from an EMBL/GenBank/DDBJ whole genome shotgun (WGS) entry which is preliminary data.</text>
</comment>
<evidence type="ECO:0000259" key="7">
    <source>
        <dbReference type="PROSITE" id="PS50102"/>
    </source>
</evidence>
<dbReference type="Proteomes" id="UP000195521">
    <property type="component" value="Unassembled WGS sequence"/>
</dbReference>
<evidence type="ECO:0000256" key="4">
    <source>
        <dbReference type="ARBA" id="ARBA00022884"/>
    </source>
</evidence>
<keyword evidence="9" id="KW-1185">Reference proteome</keyword>
<gene>
    <name evidence="8" type="ORF">PGO_091660</name>
</gene>